<feature type="region of interest" description="Disordered" evidence="1">
    <location>
        <begin position="1"/>
        <end position="24"/>
    </location>
</feature>
<sequence>MRSRNHTPENLATLSQDNSDSREEEIEVYTVKPFSYMPTDPERNKKKYLLLCLLIFHLPLLKNCAKIYVLSTARVLKTCTKIFYCLLAMNESFLSFNCQNFSLLRNIS</sequence>
<evidence type="ECO:0000313" key="3">
    <source>
        <dbReference type="Proteomes" id="UP000694521"/>
    </source>
</evidence>
<organism evidence="2 3">
    <name type="scientific">Anser cygnoides</name>
    <name type="common">Swan goose</name>
    <dbReference type="NCBI Taxonomy" id="8845"/>
    <lineage>
        <taxon>Eukaryota</taxon>
        <taxon>Metazoa</taxon>
        <taxon>Chordata</taxon>
        <taxon>Craniata</taxon>
        <taxon>Vertebrata</taxon>
        <taxon>Euteleostomi</taxon>
        <taxon>Archelosauria</taxon>
        <taxon>Archosauria</taxon>
        <taxon>Dinosauria</taxon>
        <taxon>Saurischia</taxon>
        <taxon>Theropoda</taxon>
        <taxon>Coelurosauria</taxon>
        <taxon>Aves</taxon>
        <taxon>Neognathae</taxon>
        <taxon>Galloanserae</taxon>
        <taxon>Anseriformes</taxon>
        <taxon>Anatidae</taxon>
        <taxon>Anserinae</taxon>
        <taxon>Anser</taxon>
    </lineage>
</organism>
<feature type="compositionally biased region" description="Polar residues" evidence="1">
    <location>
        <begin position="8"/>
        <end position="18"/>
    </location>
</feature>
<dbReference type="Ensembl" id="ENSACDT00005019448.1">
    <property type="protein sequence ID" value="ENSACDP00005016172.1"/>
    <property type="gene ID" value="ENSACDG00005011831.1"/>
</dbReference>
<accession>A0A8B9E8W2</accession>
<dbReference type="AlphaFoldDB" id="A0A8B9E8W2"/>
<reference evidence="2" key="1">
    <citation type="submission" date="2025-08" db="UniProtKB">
        <authorList>
            <consortium name="Ensembl"/>
        </authorList>
    </citation>
    <scope>IDENTIFICATION</scope>
</reference>
<protein>
    <submittedName>
        <fullName evidence="2">Uncharacterized protein</fullName>
    </submittedName>
</protein>
<evidence type="ECO:0000313" key="2">
    <source>
        <dbReference type="Ensembl" id="ENSACDP00005016172.1"/>
    </source>
</evidence>
<keyword evidence="3" id="KW-1185">Reference proteome</keyword>
<name>A0A8B9E8W2_ANSCY</name>
<reference evidence="2" key="2">
    <citation type="submission" date="2025-09" db="UniProtKB">
        <authorList>
            <consortium name="Ensembl"/>
        </authorList>
    </citation>
    <scope>IDENTIFICATION</scope>
</reference>
<proteinExistence type="predicted"/>
<evidence type="ECO:0000256" key="1">
    <source>
        <dbReference type="SAM" id="MobiDB-lite"/>
    </source>
</evidence>
<dbReference type="Proteomes" id="UP000694521">
    <property type="component" value="Unplaced"/>
</dbReference>